<proteinExistence type="predicted"/>
<dbReference type="Proteomes" id="UP000254266">
    <property type="component" value="Unassembled WGS sequence"/>
</dbReference>
<gene>
    <name evidence="1" type="ORF">DIZ80_07690</name>
</gene>
<evidence type="ECO:0000313" key="2">
    <source>
        <dbReference type="Proteomes" id="UP000254266"/>
    </source>
</evidence>
<name>A0A370DGG3_9GAMM</name>
<dbReference type="InterPro" id="IPR010710">
    <property type="entry name" value="DUF1289"/>
</dbReference>
<dbReference type="PANTHER" id="PTHR35175">
    <property type="entry name" value="DUF1289 DOMAIN-CONTAINING PROTEIN"/>
    <property type="match status" value="1"/>
</dbReference>
<keyword evidence="2" id="KW-1185">Reference proteome</keyword>
<dbReference type="EMBL" id="QFXC01000008">
    <property type="protein sequence ID" value="RDH84008.1"/>
    <property type="molecule type" value="Genomic_DNA"/>
</dbReference>
<evidence type="ECO:0000313" key="1">
    <source>
        <dbReference type="EMBL" id="RDH84008.1"/>
    </source>
</evidence>
<reference evidence="1 2" key="1">
    <citation type="journal article" date="2018" name="ISME J.">
        <title>Endosymbiont genomes yield clues of tubeworm success.</title>
        <authorList>
            <person name="Li Y."/>
            <person name="Liles M.R."/>
            <person name="Halanych K.M."/>
        </authorList>
    </citation>
    <scope>NUCLEOTIDE SEQUENCE [LARGE SCALE GENOMIC DNA]</scope>
    <source>
        <strain evidence="1">A1464</strain>
    </source>
</reference>
<dbReference type="Pfam" id="PF06945">
    <property type="entry name" value="DUF1289"/>
    <property type="match status" value="1"/>
</dbReference>
<accession>A0A370DGG3</accession>
<dbReference type="AlphaFoldDB" id="A0A370DGG3"/>
<dbReference type="PANTHER" id="PTHR35175:SF2">
    <property type="entry name" value="DUF1289 DOMAIN-CONTAINING PROTEIN"/>
    <property type="match status" value="1"/>
</dbReference>
<comment type="caution">
    <text evidence="1">The sequence shown here is derived from an EMBL/GenBank/DDBJ whole genome shotgun (WGS) entry which is preliminary data.</text>
</comment>
<protein>
    <submittedName>
        <fullName evidence="1">DUF1289 domain-containing protein</fullName>
    </submittedName>
</protein>
<organism evidence="1 2">
    <name type="scientific">endosymbiont of Galathealinum brachiosum</name>
    <dbReference type="NCBI Taxonomy" id="2200906"/>
    <lineage>
        <taxon>Bacteria</taxon>
        <taxon>Pseudomonadati</taxon>
        <taxon>Pseudomonadota</taxon>
        <taxon>Gammaproteobacteria</taxon>
        <taxon>sulfur-oxidizing symbionts</taxon>
    </lineage>
</organism>
<sequence length="58" mass="6710">MSQIIKSPCVRNCCLDKKDICIGCGRTLEEIMQWQASSISEKKDILRRAALRKKPLRF</sequence>